<dbReference type="Proteomes" id="UP000697710">
    <property type="component" value="Unassembled WGS sequence"/>
</dbReference>
<reference evidence="2" key="2">
    <citation type="journal article" date="2021" name="Microbiome">
        <title>Successional dynamics and alternative stable states in a saline activated sludge microbial community over 9 years.</title>
        <authorList>
            <person name="Wang Y."/>
            <person name="Ye J."/>
            <person name="Ju F."/>
            <person name="Liu L."/>
            <person name="Boyd J.A."/>
            <person name="Deng Y."/>
            <person name="Parks D.H."/>
            <person name="Jiang X."/>
            <person name="Yin X."/>
            <person name="Woodcroft B.J."/>
            <person name="Tyson G.W."/>
            <person name="Hugenholtz P."/>
            <person name="Polz M.F."/>
            <person name="Zhang T."/>
        </authorList>
    </citation>
    <scope>NUCLEOTIDE SEQUENCE</scope>
    <source>
        <strain evidence="2">HKST-UBA01</strain>
    </source>
</reference>
<evidence type="ECO:0000256" key="1">
    <source>
        <dbReference type="SAM" id="Phobius"/>
    </source>
</evidence>
<comment type="caution">
    <text evidence="2">The sequence shown here is derived from an EMBL/GenBank/DDBJ whole genome shotgun (WGS) entry which is preliminary data.</text>
</comment>
<keyword evidence="1" id="KW-0812">Transmembrane</keyword>
<evidence type="ECO:0000313" key="2">
    <source>
        <dbReference type="EMBL" id="MCA9726437.1"/>
    </source>
</evidence>
<keyword evidence="1" id="KW-0472">Membrane</keyword>
<accession>A0A956LWS0</accession>
<protein>
    <submittedName>
        <fullName evidence="2">Uncharacterized protein</fullName>
    </submittedName>
</protein>
<keyword evidence="1" id="KW-1133">Transmembrane helix</keyword>
<proteinExistence type="predicted"/>
<feature type="transmembrane region" description="Helical" evidence="1">
    <location>
        <begin position="99"/>
        <end position="121"/>
    </location>
</feature>
<evidence type="ECO:0000313" key="3">
    <source>
        <dbReference type="Proteomes" id="UP000697710"/>
    </source>
</evidence>
<feature type="transmembrane region" description="Helical" evidence="1">
    <location>
        <begin position="127"/>
        <end position="146"/>
    </location>
</feature>
<dbReference type="AlphaFoldDB" id="A0A956LWS0"/>
<organism evidence="2 3">
    <name type="scientific">Eiseniibacteriota bacterium</name>
    <dbReference type="NCBI Taxonomy" id="2212470"/>
    <lineage>
        <taxon>Bacteria</taxon>
        <taxon>Candidatus Eiseniibacteriota</taxon>
    </lineage>
</organism>
<reference evidence="2" key="1">
    <citation type="submission" date="2020-04" db="EMBL/GenBank/DDBJ databases">
        <authorList>
            <person name="Zhang T."/>
        </authorList>
    </citation>
    <scope>NUCLEOTIDE SEQUENCE</scope>
    <source>
        <strain evidence="2">HKST-UBA01</strain>
    </source>
</reference>
<name>A0A956LWS0_UNCEI</name>
<dbReference type="EMBL" id="JAGQHR010000030">
    <property type="protein sequence ID" value="MCA9726437.1"/>
    <property type="molecule type" value="Genomic_DNA"/>
</dbReference>
<sequence length="168" mass="19038">MLRRFLDLLYGSVPGDFPSAYGIDESIQRLSAVTDRGRVFDFPRHEVAVGHVSRDRVSLYRVNPRSQNSLKPHYTGEFREVDARVVLVGRFGMHRWARAFMTVWLGFCAVWTTVAAGIVVVHDASVWWLPLAGLLMLTFGVTFVAFGKRLSRDDVPWLSRVIQSALSK</sequence>
<gene>
    <name evidence="2" type="ORF">KC729_02065</name>
</gene>